<accession>A0A8B8FAW8</accession>
<organism evidence="1 2">
    <name type="scientific">Sipha flava</name>
    <name type="common">yellow sugarcane aphid</name>
    <dbReference type="NCBI Taxonomy" id="143950"/>
    <lineage>
        <taxon>Eukaryota</taxon>
        <taxon>Metazoa</taxon>
        <taxon>Ecdysozoa</taxon>
        <taxon>Arthropoda</taxon>
        <taxon>Hexapoda</taxon>
        <taxon>Insecta</taxon>
        <taxon>Pterygota</taxon>
        <taxon>Neoptera</taxon>
        <taxon>Paraneoptera</taxon>
        <taxon>Hemiptera</taxon>
        <taxon>Sternorrhyncha</taxon>
        <taxon>Aphidomorpha</taxon>
        <taxon>Aphidoidea</taxon>
        <taxon>Aphididae</taxon>
        <taxon>Sipha</taxon>
    </lineage>
</organism>
<dbReference type="GeneID" id="112681683"/>
<name>A0A8B8FAW8_9HEMI</name>
<evidence type="ECO:0000313" key="1">
    <source>
        <dbReference type="Proteomes" id="UP000694846"/>
    </source>
</evidence>
<dbReference type="Proteomes" id="UP000694846">
    <property type="component" value="Unplaced"/>
</dbReference>
<reference evidence="2" key="1">
    <citation type="submission" date="2025-08" db="UniProtKB">
        <authorList>
            <consortium name="RefSeq"/>
        </authorList>
    </citation>
    <scope>IDENTIFICATION</scope>
    <source>
        <tissue evidence="2">Whole body</tissue>
    </source>
</reference>
<keyword evidence="1" id="KW-1185">Reference proteome</keyword>
<evidence type="ECO:0000313" key="2">
    <source>
        <dbReference type="RefSeq" id="XP_025407751.1"/>
    </source>
</evidence>
<proteinExistence type="predicted"/>
<dbReference type="RefSeq" id="XP_025407751.1">
    <property type="nucleotide sequence ID" value="XM_025551966.1"/>
</dbReference>
<dbReference type="AlphaFoldDB" id="A0A8B8FAW8"/>
<gene>
    <name evidence="2" type="primary">LOC112681683</name>
</gene>
<protein>
    <submittedName>
        <fullName evidence="2">Uncharacterized protein LOC112681683</fullName>
    </submittedName>
</protein>
<sequence>MKAKRRIDGGGGCGFKNVVEVAKKAIKKSIKACSGTSNMSKLIKSGIAAAKKYTRGINTTCKPPRVIKVPRTGGALALIKRQNAVPILKNIINAISNLSAGINTSNEPVIQTFYNLTKIHTNKAGYQYSTKEHKRCTNHWHHYNYEIRKWGATISSAPPKKNLCISKSLKAQMSGLSAQRSTNDAQKKALGFVSKFKSGGAREMFLK</sequence>